<evidence type="ECO:0000259" key="1">
    <source>
        <dbReference type="Pfam" id="PF00561"/>
    </source>
</evidence>
<evidence type="ECO:0000259" key="2">
    <source>
        <dbReference type="Pfam" id="PF08386"/>
    </source>
</evidence>
<dbReference type="PANTHER" id="PTHR14187">
    <property type="entry name" value="ALPHA KINASE/ELONGATION FACTOR 2 KINASE"/>
    <property type="match status" value="1"/>
</dbReference>
<evidence type="ECO:0000313" key="3">
    <source>
        <dbReference type="EMBL" id="CAE6467853.1"/>
    </source>
</evidence>
<dbReference type="Gene3D" id="3.40.50.1820">
    <property type="entry name" value="alpha/beta hydrolase"/>
    <property type="match status" value="1"/>
</dbReference>
<dbReference type="CDD" id="cd10170">
    <property type="entry name" value="ASKHA_NBD_HSP70"/>
    <property type="match status" value="1"/>
</dbReference>
<proteinExistence type="predicted"/>
<accession>A0A8H3BV04</accession>
<feature type="domain" description="Peptidase S33 tripeptidyl aminopeptidase-like C-terminal" evidence="2">
    <location>
        <begin position="469"/>
        <end position="572"/>
    </location>
</feature>
<protein>
    <submittedName>
        <fullName evidence="3">Uncharacterized protein</fullName>
    </submittedName>
</protein>
<dbReference type="AlphaFoldDB" id="A0A8H3BV04"/>
<name>A0A8H3BV04_9AGAM</name>
<dbReference type="Pfam" id="PF00561">
    <property type="entry name" value="Abhydrolase_1"/>
    <property type="match status" value="1"/>
</dbReference>
<dbReference type="Pfam" id="PF08386">
    <property type="entry name" value="Abhydrolase_4"/>
    <property type="match status" value="1"/>
</dbReference>
<dbReference type="InterPro" id="IPR029058">
    <property type="entry name" value="AB_hydrolase_fold"/>
</dbReference>
<dbReference type="PANTHER" id="PTHR14187:SF5">
    <property type="entry name" value="HEAT SHOCK 70 KDA PROTEIN 12A"/>
    <property type="match status" value="1"/>
</dbReference>
<organism evidence="3 4">
    <name type="scientific">Rhizoctonia solani</name>
    <dbReference type="NCBI Taxonomy" id="456999"/>
    <lineage>
        <taxon>Eukaryota</taxon>
        <taxon>Fungi</taxon>
        <taxon>Dikarya</taxon>
        <taxon>Basidiomycota</taxon>
        <taxon>Agaricomycotina</taxon>
        <taxon>Agaricomycetes</taxon>
        <taxon>Cantharellales</taxon>
        <taxon>Ceratobasidiaceae</taxon>
        <taxon>Rhizoctonia</taxon>
    </lineage>
</organism>
<dbReference type="SUPFAM" id="SSF53474">
    <property type="entry name" value="alpha/beta-Hydrolases"/>
    <property type="match status" value="1"/>
</dbReference>
<sequence length="1143" mass="126879">MMSDKLSHLPTHIPAPTSKSRPVWACAALVLLGYHVYKYLNLDALIRPNSTIASGIAWWPCPDITTTECAYLTVPRDYGNPQANDTVSIFMRKIPATVPRKDYLGSILINPGGPGASGNALAALLGHSFSALVQGRYDIIGFDPRGVNMTTPPLGCFENEAQALHSAYKHTLLGVPYDSRGSSALPAETRAQMERAYLTRLNASFAATSLACLENGNQDMLESVSTAFVVQDLERIVDALGEDGLNFWGFSYGTILGSTFAAMRPHLVKRMVLDGVCNAESYYKDISQFCEDELADNHKTLQGFFDTCVEAGPERCAFAKSFDGQVSTKGAELRSRLEALRTKLRDEPVPVPKSSTGPGILTASDLERAIFEGLYSPDAWAQLAKVIAEAEAGNPQPLYDRQYGSFEVLVPSKSDKNVFNRYMEHHMSKVTTSAIGCTDSQQPVHKSLDEYAEYIHKTGKLAPFSEMWAGRWTGFCANWKTRPGQRYDGPWSVEQGLNKTRFPILYTSLDADPVTPLSAAQKMARSFGNESAVLLVQEGFGHCTVSHPSLCTAKAVRDYFLEGKVPAPGTLCDRQVVRRVGKWPGQEAQKEHSKIPTLIYYDKNNKPQCFGAETVSLEARDRAEDEGWSLAKYFKLHLHPQSMRTQDRLTLYPLPFGVSLSKIYTDFLGYLLGHTRTYFEEHVIHGSLIWEKCSTNMLIVLAHPNGWSTREQNFMKQALMEVGPEYKNYQVTFVTEGEASVHFCMFHSNMDSALEPQTDIIVCDAGGSTVDTTAYNVVRTSPMLELREQKASACIQAGGVFVDLEWERYLNKLLSIAGLEEEDVKDYLDSGLRDFESRAKQEFESPDSTYYIDFNDRQFSKEMIGIKKGRMTLKGSIVETFFDPVVSNTIRSLKQQMQGLKPQHLLLVGGFGESKYLRYRLRQEFEKDGCRVAIVDDSTSKAAADGSVIWASKLSVVGRVTRTSYGTIVRARYDPSNPEHQGRKVTRGNGGYEGVSGKWSEIVAEGVTLSAQESARRKFLKSYKPGKSSYSDLEKYTDEIWVYYGAPGTNPGWIEDKNGEINPGFEKLCTVTANLDGKRAALLPRTGADGPYEILEFWLAIQAGGTELCARIEWVENGKQKHGPVTIMPEPIDPLPLGENVSS</sequence>
<comment type="caution">
    <text evidence="3">The sequence shown here is derived from an EMBL/GenBank/DDBJ whole genome shotgun (WGS) entry which is preliminary data.</text>
</comment>
<dbReference type="InterPro" id="IPR043129">
    <property type="entry name" value="ATPase_NBD"/>
</dbReference>
<dbReference type="InterPro" id="IPR000073">
    <property type="entry name" value="AB_hydrolase_1"/>
</dbReference>
<dbReference type="Gene3D" id="3.90.640.10">
    <property type="entry name" value="Actin, Chain A, domain 4"/>
    <property type="match status" value="1"/>
</dbReference>
<evidence type="ECO:0000313" key="4">
    <source>
        <dbReference type="Proteomes" id="UP000663843"/>
    </source>
</evidence>
<dbReference type="Proteomes" id="UP000663843">
    <property type="component" value="Unassembled WGS sequence"/>
</dbReference>
<reference evidence="3" key="1">
    <citation type="submission" date="2021-01" db="EMBL/GenBank/DDBJ databases">
        <authorList>
            <person name="Kaushik A."/>
        </authorList>
    </citation>
    <scope>NUCLEOTIDE SEQUENCE</scope>
    <source>
        <strain evidence="3">AG2-2IIIB</strain>
    </source>
</reference>
<dbReference type="SUPFAM" id="SSF53067">
    <property type="entry name" value="Actin-like ATPase domain"/>
    <property type="match status" value="1"/>
</dbReference>
<dbReference type="Gene3D" id="3.30.420.40">
    <property type="match status" value="2"/>
</dbReference>
<gene>
    <name evidence="3" type="ORF">RDB_LOCUS102966</name>
</gene>
<dbReference type="InterPro" id="IPR013595">
    <property type="entry name" value="Pept_S33_TAP-like_C"/>
</dbReference>
<dbReference type="EMBL" id="CAJMWT010003272">
    <property type="protein sequence ID" value="CAE6467853.1"/>
    <property type="molecule type" value="Genomic_DNA"/>
</dbReference>
<feature type="domain" description="AB hydrolase-1" evidence="1">
    <location>
        <begin position="107"/>
        <end position="276"/>
    </location>
</feature>